<name>A0A8X6L1H1_TRICU</name>
<accession>A0A8X6L1H1</accession>
<evidence type="ECO:0000313" key="1">
    <source>
        <dbReference type="EMBL" id="GFQ90228.1"/>
    </source>
</evidence>
<dbReference type="AlphaFoldDB" id="A0A8X6L1H1"/>
<comment type="caution">
    <text evidence="1">The sequence shown here is derived from an EMBL/GenBank/DDBJ whole genome shotgun (WGS) entry which is preliminary data.</text>
</comment>
<sequence>MLLVYEEKCLSRKALYNCVKKFSQGRSKIVDEDRSGHPVLIVTKSTEQQVEKLIRPDRRVTITIGCSHTA</sequence>
<proteinExistence type="predicted"/>
<gene>
    <name evidence="1" type="primary">AVEN_161472_1</name>
    <name evidence="1" type="ORF">TNCT_216001</name>
</gene>
<organism evidence="1 2">
    <name type="scientific">Trichonephila clavata</name>
    <name type="common">Joro spider</name>
    <name type="synonym">Nephila clavata</name>
    <dbReference type="NCBI Taxonomy" id="2740835"/>
    <lineage>
        <taxon>Eukaryota</taxon>
        <taxon>Metazoa</taxon>
        <taxon>Ecdysozoa</taxon>
        <taxon>Arthropoda</taxon>
        <taxon>Chelicerata</taxon>
        <taxon>Arachnida</taxon>
        <taxon>Araneae</taxon>
        <taxon>Araneomorphae</taxon>
        <taxon>Entelegynae</taxon>
        <taxon>Araneoidea</taxon>
        <taxon>Nephilidae</taxon>
        <taxon>Trichonephila</taxon>
    </lineage>
</organism>
<dbReference type="Proteomes" id="UP000887116">
    <property type="component" value="Unassembled WGS sequence"/>
</dbReference>
<keyword evidence="2" id="KW-1185">Reference proteome</keyword>
<reference evidence="1" key="1">
    <citation type="submission" date="2020-07" db="EMBL/GenBank/DDBJ databases">
        <title>Multicomponent nature underlies the extraordinary mechanical properties of spider dragline silk.</title>
        <authorList>
            <person name="Kono N."/>
            <person name="Nakamura H."/>
            <person name="Mori M."/>
            <person name="Yoshida Y."/>
            <person name="Ohtoshi R."/>
            <person name="Malay A.D."/>
            <person name="Moran D.A.P."/>
            <person name="Tomita M."/>
            <person name="Numata K."/>
            <person name="Arakawa K."/>
        </authorList>
    </citation>
    <scope>NUCLEOTIDE SEQUENCE</scope>
</reference>
<dbReference type="OrthoDB" id="616263at2759"/>
<protein>
    <submittedName>
        <fullName evidence="1">Uncharacterized protein</fullName>
    </submittedName>
</protein>
<dbReference type="EMBL" id="BMAO01033526">
    <property type="protein sequence ID" value="GFQ90228.1"/>
    <property type="molecule type" value="Genomic_DNA"/>
</dbReference>
<evidence type="ECO:0000313" key="2">
    <source>
        <dbReference type="Proteomes" id="UP000887116"/>
    </source>
</evidence>